<sequence>MPRLADPLERGRFSDGHTDYTVRASSAVAPDSFQVFADGNAADIVLIVSGINSGHLHATWGAAWRAFAPDWKVWVEDAAFKVFYTGHRIEKRHGGGDGVRFCEG</sequence>
<proteinExistence type="predicted"/>
<name>A0ABN2FX00_9ACTN</name>
<dbReference type="EMBL" id="BAAAQF010000002">
    <property type="protein sequence ID" value="GAA1661294.1"/>
    <property type="molecule type" value="Genomic_DNA"/>
</dbReference>
<accession>A0ABN2FX00</accession>
<protein>
    <submittedName>
        <fullName evidence="1">Uncharacterized protein</fullName>
    </submittedName>
</protein>
<evidence type="ECO:0000313" key="2">
    <source>
        <dbReference type="Proteomes" id="UP001499851"/>
    </source>
</evidence>
<comment type="caution">
    <text evidence="1">The sequence shown here is derived from an EMBL/GenBank/DDBJ whole genome shotgun (WGS) entry which is preliminary data.</text>
</comment>
<organism evidence="1 2">
    <name type="scientific">Glycomyces endophyticus</name>
    <dbReference type="NCBI Taxonomy" id="480996"/>
    <lineage>
        <taxon>Bacteria</taxon>
        <taxon>Bacillati</taxon>
        <taxon>Actinomycetota</taxon>
        <taxon>Actinomycetes</taxon>
        <taxon>Glycomycetales</taxon>
        <taxon>Glycomycetaceae</taxon>
        <taxon>Glycomyces</taxon>
    </lineage>
</organism>
<gene>
    <name evidence="1" type="ORF">GCM10009830_03060</name>
</gene>
<dbReference type="Proteomes" id="UP001499851">
    <property type="component" value="Unassembled WGS sequence"/>
</dbReference>
<reference evidence="1 2" key="1">
    <citation type="journal article" date="2019" name="Int. J. Syst. Evol. Microbiol.">
        <title>The Global Catalogue of Microorganisms (GCM) 10K type strain sequencing project: providing services to taxonomists for standard genome sequencing and annotation.</title>
        <authorList>
            <consortium name="The Broad Institute Genomics Platform"/>
            <consortium name="The Broad Institute Genome Sequencing Center for Infectious Disease"/>
            <person name="Wu L."/>
            <person name="Ma J."/>
        </authorList>
    </citation>
    <scope>NUCLEOTIDE SEQUENCE [LARGE SCALE GENOMIC DNA]</scope>
    <source>
        <strain evidence="1 2">JCM 16001</strain>
    </source>
</reference>
<keyword evidence="2" id="KW-1185">Reference proteome</keyword>
<evidence type="ECO:0000313" key="1">
    <source>
        <dbReference type="EMBL" id="GAA1661294.1"/>
    </source>
</evidence>